<gene>
    <name evidence="1" type="ORF">HUG12_09515</name>
</gene>
<evidence type="ECO:0000313" key="1">
    <source>
        <dbReference type="EMBL" id="QLG61942.1"/>
    </source>
</evidence>
<proteinExistence type="predicted"/>
<reference evidence="1 2" key="1">
    <citation type="submission" date="2020-06" db="EMBL/GenBank/DDBJ databases">
        <title>NJ-3-1, isolated from saline soil.</title>
        <authorList>
            <person name="Cui H.L."/>
            <person name="Shi X."/>
        </authorList>
    </citation>
    <scope>NUCLEOTIDE SEQUENCE [LARGE SCALE GENOMIC DNA]</scope>
    <source>
        <strain evidence="1 2">NJ-3-1</strain>
    </source>
</reference>
<dbReference type="Proteomes" id="UP000509626">
    <property type="component" value="Chromosome"/>
</dbReference>
<evidence type="ECO:0000313" key="2">
    <source>
        <dbReference type="Proteomes" id="UP000509626"/>
    </source>
</evidence>
<dbReference type="KEGG" id="halu:HUG12_09515"/>
<keyword evidence="2" id="KW-1185">Reference proteome</keyword>
<dbReference type="AlphaFoldDB" id="A0A7D5QGB8"/>
<organism evidence="1 2">
    <name type="scientific">Halorarum salinum</name>
    <dbReference type="NCBI Taxonomy" id="2743089"/>
    <lineage>
        <taxon>Archaea</taxon>
        <taxon>Methanobacteriati</taxon>
        <taxon>Methanobacteriota</taxon>
        <taxon>Stenosarchaea group</taxon>
        <taxon>Halobacteria</taxon>
        <taxon>Halobacteriales</taxon>
        <taxon>Haloferacaceae</taxon>
        <taxon>Halorarum</taxon>
    </lineage>
</organism>
<dbReference type="EMBL" id="CP058579">
    <property type="protein sequence ID" value="QLG61942.1"/>
    <property type="molecule type" value="Genomic_DNA"/>
</dbReference>
<protein>
    <submittedName>
        <fullName evidence="1">Uncharacterized protein</fullName>
    </submittedName>
</protein>
<sequence length="106" mass="11842">MASASRVVLDTSIVTFGCEAEKRFNIGQGVASAVAMTSNEANTALDQFDRPFEPATAPGLSHELAENKAAQLDDAMDQRMQYWEEDQPYATTDFTTPLYLDEEDWW</sequence>
<accession>A0A7D5QGB8</accession>
<name>A0A7D5QGB8_9EURY</name>